<sequence length="134" mass="15765">MERKYNRTTDIYIILLIVGLVVVIDTFRLQNFIWLYDGIKFLIALLVMLLGLWGLFVPYAIITDNTLKINSTIFKIKEFDLNQVTNIEFDDTKDQIHIKDQDNSHSIKLRSIKKKDRAALKTDLNDFKSKEQEK</sequence>
<keyword evidence="1" id="KW-0472">Membrane</keyword>
<feature type="transmembrane region" description="Helical" evidence="1">
    <location>
        <begin position="41"/>
        <end position="62"/>
    </location>
</feature>
<dbReference type="EMBL" id="LHYI01000048">
    <property type="protein sequence ID" value="KXB07853.1"/>
    <property type="molecule type" value="Genomic_DNA"/>
</dbReference>
<keyword evidence="3" id="KW-1185">Reference proteome</keyword>
<accession>A0ABR5TJ50</accession>
<protein>
    <recommendedName>
        <fullName evidence="4">DUF5673 domain-containing protein</fullName>
    </recommendedName>
</protein>
<organism evidence="2 3">
    <name type="scientific">candidate division MSBL1 archaeon SCGC-AAA382M17</name>
    <dbReference type="NCBI Taxonomy" id="1698284"/>
    <lineage>
        <taxon>Archaea</taxon>
        <taxon>Methanobacteriati</taxon>
        <taxon>Methanobacteriota</taxon>
        <taxon>candidate division MSBL1</taxon>
    </lineage>
</organism>
<keyword evidence="1" id="KW-1133">Transmembrane helix</keyword>
<name>A0ABR5TJ50_9EURY</name>
<evidence type="ECO:0000313" key="2">
    <source>
        <dbReference type="EMBL" id="KXB07853.1"/>
    </source>
</evidence>
<comment type="caution">
    <text evidence="2">The sequence shown here is derived from an EMBL/GenBank/DDBJ whole genome shotgun (WGS) entry which is preliminary data.</text>
</comment>
<evidence type="ECO:0000313" key="3">
    <source>
        <dbReference type="Proteomes" id="UP000070633"/>
    </source>
</evidence>
<evidence type="ECO:0000256" key="1">
    <source>
        <dbReference type="SAM" id="Phobius"/>
    </source>
</evidence>
<gene>
    <name evidence="2" type="ORF">AKJ55_01805</name>
</gene>
<feature type="transmembrane region" description="Helical" evidence="1">
    <location>
        <begin position="12"/>
        <end position="29"/>
    </location>
</feature>
<dbReference type="Proteomes" id="UP000070633">
    <property type="component" value="Unassembled WGS sequence"/>
</dbReference>
<proteinExistence type="predicted"/>
<reference evidence="2 3" key="1">
    <citation type="journal article" date="2016" name="Sci. Rep.">
        <title>Metabolic traits of an uncultured archaeal lineage -MSBL1- from brine pools of the Red Sea.</title>
        <authorList>
            <person name="Mwirichia R."/>
            <person name="Alam I."/>
            <person name="Rashid M."/>
            <person name="Vinu M."/>
            <person name="Ba-Alawi W."/>
            <person name="Anthony Kamau A."/>
            <person name="Kamanda Ngugi D."/>
            <person name="Goker M."/>
            <person name="Klenk H.P."/>
            <person name="Bajic V."/>
            <person name="Stingl U."/>
        </authorList>
    </citation>
    <scope>NUCLEOTIDE SEQUENCE [LARGE SCALE GENOMIC DNA]</scope>
    <source>
        <strain evidence="2">SCGC-AAA382M17</strain>
    </source>
</reference>
<keyword evidence="1" id="KW-0812">Transmembrane</keyword>
<evidence type="ECO:0008006" key="4">
    <source>
        <dbReference type="Google" id="ProtNLM"/>
    </source>
</evidence>